<feature type="region of interest" description="Disordered" evidence="1">
    <location>
        <begin position="26"/>
        <end position="128"/>
    </location>
</feature>
<dbReference type="AlphaFoldDB" id="A0A1G9E039"/>
<dbReference type="RefSeq" id="WP_092500326.1">
    <property type="nucleotide sequence ID" value="NZ_FNFV01000004.1"/>
</dbReference>
<evidence type="ECO:0000313" key="2">
    <source>
        <dbReference type="EMBL" id="SDK69501.1"/>
    </source>
</evidence>
<gene>
    <name evidence="2" type="ORF">SAMN05216257_10496</name>
</gene>
<dbReference type="EMBL" id="FNFV01000004">
    <property type="protein sequence ID" value="SDK69501.1"/>
    <property type="molecule type" value="Genomic_DNA"/>
</dbReference>
<evidence type="ECO:0000256" key="1">
    <source>
        <dbReference type="SAM" id="MobiDB-lite"/>
    </source>
</evidence>
<keyword evidence="3" id="KW-1185">Reference proteome</keyword>
<sequence length="231" mass="25500">MGVTKAEFAALRGVSRAAVNKAIASGRISLEPDGSIDPERAMREWDANTDPAKQRGVHAGKALSPEEKERRRREAEQRRLERVARRAENFTEEQRQAVREFDEAADARERAGARPGVAPGAGIEGAGGIDINKARTAKTFYEAQLMRQKFRQQEGELVPREAAEKMVTALARRVRDALLAWPTRVSAEMAAELGVEARELEQVLERALWDFLAEQSEVKVKLGGDGRNAAG</sequence>
<dbReference type="STRING" id="990712.SAMN05216257_10496"/>
<evidence type="ECO:0000313" key="3">
    <source>
        <dbReference type="Proteomes" id="UP000199328"/>
    </source>
</evidence>
<protein>
    <submittedName>
        <fullName evidence="2">Uncharacterized protein</fullName>
    </submittedName>
</protein>
<dbReference type="OrthoDB" id="6050435at2"/>
<reference evidence="3" key="1">
    <citation type="submission" date="2016-10" db="EMBL/GenBank/DDBJ databases">
        <authorList>
            <person name="Varghese N."/>
            <person name="Submissions S."/>
        </authorList>
    </citation>
    <scope>NUCLEOTIDE SEQUENCE [LARGE SCALE GENOMIC DNA]</scope>
    <source>
        <strain evidence="3">CGMCC 1.10789</strain>
    </source>
</reference>
<feature type="compositionally biased region" description="Basic and acidic residues" evidence="1">
    <location>
        <begin position="37"/>
        <end position="46"/>
    </location>
</feature>
<organism evidence="2 3">
    <name type="scientific">Meinhardsimonia xiamenensis</name>
    <dbReference type="NCBI Taxonomy" id="990712"/>
    <lineage>
        <taxon>Bacteria</taxon>
        <taxon>Pseudomonadati</taxon>
        <taxon>Pseudomonadota</taxon>
        <taxon>Alphaproteobacteria</taxon>
        <taxon>Rhodobacterales</taxon>
        <taxon>Paracoccaceae</taxon>
        <taxon>Meinhardsimonia</taxon>
    </lineage>
</organism>
<proteinExistence type="predicted"/>
<feature type="compositionally biased region" description="Basic and acidic residues" evidence="1">
    <location>
        <begin position="64"/>
        <end position="112"/>
    </location>
</feature>
<dbReference type="Proteomes" id="UP000199328">
    <property type="component" value="Unassembled WGS sequence"/>
</dbReference>
<accession>A0A1G9E039</accession>
<name>A0A1G9E039_9RHOB</name>